<feature type="compositionally biased region" description="Low complexity" evidence="1">
    <location>
        <begin position="102"/>
        <end position="115"/>
    </location>
</feature>
<reference evidence="3" key="1">
    <citation type="submission" date="2015-12" db="EMBL/GenBank/DDBJ databases">
        <title>Update maize B73 reference genome by single molecule sequencing technologies.</title>
        <authorList>
            <consortium name="Maize Genome Sequencing Project"/>
            <person name="Ware D."/>
        </authorList>
    </citation>
    <scope>NUCLEOTIDE SEQUENCE [LARGE SCALE GENOMIC DNA]</scope>
    <source>
        <strain evidence="3">cv. B73</strain>
    </source>
</reference>
<proteinExistence type="predicted"/>
<dbReference type="Proteomes" id="UP000007305">
    <property type="component" value="Chromosome 2"/>
</dbReference>
<dbReference type="InParanoid" id="A0A804MAD4"/>
<evidence type="ECO:0000313" key="2">
    <source>
        <dbReference type="EnsemblPlants" id="Zm00001eb070610_P001"/>
    </source>
</evidence>
<dbReference type="EnsemblPlants" id="Zm00001eb070610_T001">
    <property type="protein sequence ID" value="Zm00001eb070610_P001"/>
    <property type="gene ID" value="Zm00001eb070610"/>
</dbReference>
<feature type="region of interest" description="Disordered" evidence="1">
    <location>
        <begin position="81"/>
        <end position="121"/>
    </location>
</feature>
<sequence length="140" mass="15281">MYTTHRLSTSRHQVVGLLPPAPVASGGDGTAELVGSAGDPEHALLVEPELPLRRLQQRPHAGLRQGAHVHHHALRLVAPADQHRHAARRHAPRGGDQPLPHLVPAAAASPRALPLPEHDGRRTWRRRRCECDGSPARQRS</sequence>
<organism evidence="2 3">
    <name type="scientific">Zea mays</name>
    <name type="common">Maize</name>
    <dbReference type="NCBI Taxonomy" id="4577"/>
    <lineage>
        <taxon>Eukaryota</taxon>
        <taxon>Viridiplantae</taxon>
        <taxon>Streptophyta</taxon>
        <taxon>Embryophyta</taxon>
        <taxon>Tracheophyta</taxon>
        <taxon>Spermatophyta</taxon>
        <taxon>Magnoliopsida</taxon>
        <taxon>Liliopsida</taxon>
        <taxon>Poales</taxon>
        <taxon>Poaceae</taxon>
        <taxon>PACMAD clade</taxon>
        <taxon>Panicoideae</taxon>
        <taxon>Andropogonodae</taxon>
        <taxon>Andropogoneae</taxon>
        <taxon>Tripsacinae</taxon>
        <taxon>Zea</taxon>
    </lineage>
</organism>
<accession>A0A804MAD4</accession>
<name>A0A804MAD4_MAIZE</name>
<evidence type="ECO:0000256" key="1">
    <source>
        <dbReference type="SAM" id="MobiDB-lite"/>
    </source>
</evidence>
<keyword evidence="3" id="KW-1185">Reference proteome</keyword>
<reference evidence="2" key="3">
    <citation type="submission" date="2021-05" db="UniProtKB">
        <authorList>
            <consortium name="EnsemblPlants"/>
        </authorList>
    </citation>
    <scope>IDENTIFICATION</scope>
    <source>
        <strain evidence="2">cv. B73</strain>
    </source>
</reference>
<reference evidence="2" key="2">
    <citation type="submission" date="2019-07" db="EMBL/GenBank/DDBJ databases">
        <authorList>
            <person name="Seetharam A."/>
            <person name="Woodhouse M."/>
            <person name="Cannon E."/>
        </authorList>
    </citation>
    <scope>NUCLEOTIDE SEQUENCE [LARGE SCALE GENOMIC DNA]</scope>
    <source>
        <strain evidence="2">cv. B73</strain>
    </source>
</reference>
<dbReference type="AlphaFoldDB" id="A0A804MAD4"/>
<dbReference type="Gramene" id="Zm00001eb070610_T001">
    <property type="protein sequence ID" value="Zm00001eb070610_P001"/>
    <property type="gene ID" value="Zm00001eb070610"/>
</dbReference>
<evidence type="ECO:0000313" key="3">
    <source>
        <dbReference type="Proteomes" id="UP000007305"/>
    </source>
</evidence>
<protein>
    <submittedName>
        <fullName evidence="2">Uncharacterized protein</fullName>
    </submittedName>
</protein>